<dbReference type="InterPro" id="IPR017926">
    <property type="entry name" value="GATASE"/>
</dbReference>
<evidence type="ECO:0000256" key="3">
    <source>
        <dbReference type="ARBA" id="ARBA00022598"/>
    </source>
</evidence>
<dbReference type="GO" id="GO:0044210">
    <property type="term" value="P:'de novo' CTP biosynthetic process"/>
    <property type="evidence" value="ECO:0007669"/>
    <property type="project" value="UniProtKB-UniRule"/>
</dbReference>
<dbReference type="GO" id="GO:0097268">
    <property type="term" value="C:cytoophidium"/>
    <property type="evidence" value="ECO:0007669"/>
    <property type="project" value="UniProtKB-ARBA"/>
</dbReference>
<keyword evidence="6 11" id="KW-0067">ATP-binding</keyword>
<dbReference type="GO" id="GO:0046872">
    <property type="term" value="F:metal ion binding"/>
    <property type="evidence" value="ECO:0007669"/>
    <property type="project" value="UniProtKB-KW"/>
</dbReference>
<keyword evidence="4 11" id="KW-0479">Metal-binding</keyword>
<proteinExistence type="inferred from homology"/>
<dbReference type="InterPro" id="IPR017456">
    <property type="entry name" value="CTP_synthase_N"/>
</dbReference>
<evidence type="ECO:0000256" key="11">
    <source>
        <dbReference type="HAMAP-Rule" id="MF_01227"/>
    </source>
</evidence>
<dbReference type="SUPFAM" id="SSF52317">
    <property type="entry name" value="Class I glutamine amidotransferase-like"/>
    <property type="match status" value="1"/>
</dbReference>
<feature type="domain" description="CTP synthase N-terminal" evidence="14">
    <location>
        <begin position="3"/>
        <end position="267"/>
    </location>
</feature>
<comment type="pathway">
    <text evidence="1 11">Pyrimidine metabolism; CTP biosynthesis via de novo pathway; CTP from UDP: step 2/2.</text>
</comment>
<comment type="caution">
    <text evidence="15">The sequence shown here is derived from an EMBL/GenBank/DDBJ whole genome shotgun (WGS) entry which is preliminary data.</text>
</comment>
<dbReference type="FunCoup" id="A0A2S8STE2">
    <property type="interactions" value="441"/>
</dbReference>
<feature type="active site" description="Nucleophile; for glutamine hydrolysis" evidence="11">
    <location>
        <position position="382"/>
    </location>
</feature>
<dbReference type="FunFam" id="3.40.50.880:FF:000002">
    <property type="entry name" value="CTP synthase"/>
    <property type="match status" value="1"/>
</dbReference>
<dbReference type="Pfam" id="PF00117">
    <property type="entry name" value="GATase"/>
    <property type="match status" value="1"/>
</dbReference>
<dbReference type="FunFam" id="3.40.50.300:FF:000009">
    <property type="entry name" value="CTP synthase"/>
    <property type="match status" value="1"/>
</dbReference>
<keyword evidence="5 11" id="KW-0547">Nucleotide-binding</keyword>
<comment type="catalytic activity">
    <reaction evidence="11">
        <text>L-glutamine + H2O = L-glutamate + NH4(+)</text>
        <dbReference type="Rhea" id="RHEA:15889"/>
        <dbReference type="ChEBI" id="CHEBI:15377"/>
        <dbReference type="ChEBI" id="CHEBI:28938"/>
        <dbReference type="ChEBI" id="CHEBI:29985"/>
        <dbReference type="ChEBI" id="CHEBI:58359"/>
    </reaction>
</comment>
<feature type="binding site" evidence="11">
    <location>
        <begin position="188"/>
        <end position="193"/>
    </location>
    <ligand>
        <name>UTP</name>
        <dbReference type="ChEBI" id="CHEBI:46398"/>
    </ligand>
</feature>
<dbReference type="GO" id="GO:0005524">
    <property type="term" value="F:ATP binding"/>
    <property type="evidence" value="ECO:0007669"/>
    <property type="project" value="UniProtKB-KW"/>
</dbReference>
<feature type="binding site" evidence="11">
    <location>
        <begin position="14"/>
        <end position="19"/>
    </location>
    <ligand>
        <name>ATP</name>
        <dbReference type="ChEBI" id="CHEBI:30616"/>
    </ligand>
</feature>
<evidence type="ECO:0000313" key="16">
    <source>
        <dbReference type="Proteomes" id="UP000237684"/>
    </source>
</evidence>
<feature type="binding site" evidence="11">
    <location>
        <position position="406"/>
    </location>
    <ligand>
        <name>L-glutamine</name>
        <dbReference type="ChEBI" id="CHEBI:58359"/>
    </ligand>
</feature>
<feature type="binding site" evidence="11">
    <location>
        <position position="13"/>
    </location>
    <ligand>
        <name>UTP</name>
        <dbReference type="ChEBI" id="CHEBI:46398"/>
    </ligand>
</feature>
<feature type="binding site" evidence="11">
    <location>
        <position position="141"/>
    </location>
    <ligand>
        <name>Mg(2+)</name>
        <dbReference type="ChEBI" id="CHEBI:18420"/>
    </ligand>
</feature>
<dbReference type="Proteomes" id="UP000237684">
    <property type="component" value="Unassembled WGS sequence"/>
</dbReference>
<keyword evidence="3 11" id="KW-0436">Ligase</keyword>
<dbReference type="GO" id="GO:0019856">
    <property type="term" value="P:pyrimidine nucleobase biosynthetic process"/>
    <property type="evidence" value="ECO:0007669"/>
    <property type="project" value="TreeGrafter"/>
</dbReference>
<keyword evidence="9 11" id="KW-0665">Pyrimidine biosynthesis</keyword>
<comment type="function">
    <text evidence="11">Catalyzes the ATP-dependent amination of UTP to CTP with either L-glutamine or ammonia as the source of nitrogen. Regulates intracellular CTP levels through interactions with the four ribonucleotide triphosphates.</text>
</comment>
<dbReference type="RefSeq" id="WP_105483543.1">
    <property type="nucleotide sequence ID" value="NZ_NIGF01000007.1"/>
</dbReference>
<comment type="subunit">
    <text evidence="11">Homotetramer.</text>
</comment>
<dbReference type="PANTHER" id="PTHR11550">
    <property type="entry name" value="CTP SYNTHASE"/>
    <property type="match status" value="1"/>
</dbReference>
<evidence type="ECO:0000256" key="5">
    <source>
        <dbReference type="ARBA" id="ARBA00022741"/>
    </source>
</evidence>
<evidence type="ECO:0000256" key="10">
    <source>
        <dbReference type="ARBA" id="ARBA00047781"/>
    </source>
</evidence>
<feature type="active site" evidence="11">
    <location>
        <position position="510"/>
    </location>
</feature>
<evidence type="ECO:0000256" key="9">
    <source>
        <dbReference type="ARBA" id="ARBA00022975"/>
    </source>
</evidence>
<evidence type="ECO:0000259" key="14">
    <source>
        <dbReference type="Pfam" id="PF06418"/>
    </source>
</evidence>
<dbReference type="Gene3D" id="3.40.50.300">
    <property type="entry name" value="P-loop containing nucleotide triphosphate hydrolases"/>
    <property type="match status" value="1"/>
</dbReference>
<dbReference type="OrthoDB" id="9801107at2"/>
<evidence type="ECO:0000313" key="15">
    <source>
        <dbReference type="EMBL" id="PQV64074.1"/>
    </source>
</evidence>
<evidence type="ECO:0000256" key="7">
    <source>
        <dbReference type="ARBA" id="ARBA00022842"/>
    </source>
</evidence>
<feature type="region of interest" description="Amidoligase domain" evidence="11">
    <location>
        <begin position="1"/>
        <end position="267"/>
    </location>
</feature>
<feature type="binding site" evidence="11">
    <location>
        <position position="71"/>
    </location>
    <ligand>
        <name>Mg(2+)</name>
        <dbReference type="ChEBI" id="CHEBI:18420"/>
    </ligand>
</feature>
<dbReference type="CDD" id="cd03113">
    <property type="entry name" value="CTPS_N"/>
    <property type="match status" value="1"/>
</dbReference>
<feature type="binding site" evidence="11">
    <location>
        <position position="224"/>
    </location>
    <ligand>
        <name>CTP</name>
        <dbReference type="ChEBI" id="CHEBI:37563"/>
        <note>allosteric inhibitor</note>
    </ligand>
</feature>
<sequence length="563" mass="61936">MTKYVFVTGGVVSSIGKGIATACLGTLLKARGLKVSIQKIDPYLNVDAGTMNPHQHGEVFVTEDGAETDLDLGHYERFVDQNLGKLSNMTTGVVYRSVIERERRGDYLGQTVQVIPHISDEIKDRIRANALEADADVAIIEIGGTIGDIESLPFTEAIRQMKIDEGIENVMYVHVTLIPLVGPKNEMKTKPTQHSVRELRNIGITPDILICRTKAPLSEEMKQKIGLFCDISADGIIEGLDVAHIYHLPVTFEEQGFAKKVLKRLGLPDTAPDLTHWNRIAKVLDNPQHTVKVAICGKYLEHAAQPDTYISVVESIEHGALANEALLEIKWIDAEDKAGIAAELADCDALVIPGGFGERGVEGKIEAIRYARENNLPFLGLCLGLQTAVIEYARNVANLEDAHSTEFNAGTKHPVVAILKEQRSVEKKGGTMRLGTQPCAIAAGSLAHKLYGETLILERHRHRYEVNPKYHRQLTSAGLKLSGLSPDGRLAEMIELENHPFFIASQFHPEFKSRPTRAHPLFRGLIEAGLKRQAQRNAGADDSNAEQDSSGPQTLDELKRFIA</sequence>
<evidence type="ECO:0000259" key="13">
    <source>
        <dbReference type="Pfam" id="PF00117"/>
    </source>
</evidence>
<evidence type="ECO:0000256" key="6">
    <source>
        <dbReference type="ARBA" id="ARBA00022840"/>
    </source>
</evidence>
<dbReference type="GO" id="GO:0003883">
    <property type="term" value="F:CTP synthase activity"/>
    <property type="evidence" value="ECO:0007669"/>
    <property type="project" value="UniProtKB-UniRule"/>
</dbReference>
<dbReference type="SUPFAM" id="SSF52540">
    <property type="entry name" value="P-loop containing nucleoside triphosphate hydrolases"/>
    <property type="match status" value="1"/>
</dbReference>
<dbReference type="InterPro" id="IPR029062">
    <property type="entry name" value="Class_I_gatase-like"/>
</dbReference>
<dbReference type="GO" id="GO:0042802">
    <property type="term" value="F:identical protein binding"/>
    <property type="evidence" value="ECO:0007669"/>
    <property type="project" value="TreeGrafter"/>
</dbReference>
<dbReference type="InterPro" id="IPR033828">
    <property type="entry name" value="GATase1_CTP_Synthase"/>
</dbReference>
<feature type="region of interest" description="Disordered" evidence="12">
    <location>
        <begin position="533"/>
        <end position="557"/>
    </location>
</feature>
<comment type="catalytic activity">
    <reaction evidence="11">
        <text>UTP + NH4(+) + ATP = CTP + ADP + phosphate + 2 H(+)</text>
        <dbReference type="Rhea" id="RHEA:16597"/>
        <dbReference type="ChEBI" id="CHEBI:15378"/>
        <dbReference type="ChEBI" id="CHEBI:28938"/>
        <dbReference type="ChEBI" id="CHEBI:30616"/>
        <dbReference type="ChEBI" id="CHEBI:37563"/>
        <dbReference type="ChEBI" id="CHEBI:43474"/>
        <dbReference type="ChEBI" id="CHEBI:46398"/>
        <dbReference type="ChEBI" id="CHEBI:456216"/>
    </reaction>
</comment>
<comment type="catalytic activity">
    <reaction evidence="10 11">
        <text>UTP + L-glutamine + ATP + H2O = CTP + L-glutamate + ADP + phosphate + 2 H(+)</text>
        <dbReference type="Rhea" id="RHEA:26426"/>
        <dbReference type="ChEBI" id="CHEBI:15377"/>
        <dbReference type="ChEBI" id="CHEBI:15378"/>
        <dbReference type="ChEBI" id="CHEBI:29985"/>
        <dbReference type="ChEBI" id="CHEBI:30616"/>
        <dbReference type="ChEBI" id="CHEBI:37563"/>
        <dbReference type="ChEBI" id="CHEBI:43474"/>
        <dbReference type="ChEBI" id="CHEBI:46398"/>
        <dbReference type="ChEBI" id="CHEBI:58359"/>
        <dbReference type="ChEBI" id="CHEBI:456216"/>
        <dbReference type="EC" id="6.3.4.2"/>
    </reaction>
</comment>
<dbReference type="EC" id="6.3.4.2" evidence="11"/>
<feature type="binding site" evidence="11">
    <location>
        <position position="224"/>
    </location>
    <ligand>
        <name>UTP</name>
        <dbReference type="ChEBI" id="CHEBI:46398"/>
    </ligand>
</feature>
<feature type="active site" evidence="11">
    <location>
        <position position="508"/>
    </location>
</feature>
<feature type="domain" description="Glutamine amidotransferase" evidence="13">
    <location>
        <begin position="307"/>
        <end position="527"/>
    </location>
</feature>
<feature type="binding site" evidence="11">
    <location>
        <position position="355"/>
    </location>
    <ligand>
        <name>L-glutamine</name>
        <dbReference type="ChEBI" id="CHEBI:58359"/>
    </ligand>
</feature>
<evidence type="ECO:0000256" key="2">
    <source>
        <dbReference type="ARBA" id="ARBA00007533"/>
    </source>
</evidence>
<evidence type="ECO:0000256" key="8">
    <source>
        <dbReference type="ARBA" id="ARBA00022962"/>
    </source>
</evidence>
<comment type="activity regulation">
    <text evidence="11">Allosterically activated by GTP, when glutamine is the substrate; GTP has no effect on the reaction when ammonia is the substrate. The allosteric effector GTP functions by stabilizing the protein conformation that binds the tetrahedral intermediate(s) formed during glutamine hydrolysis. Inhibited by the product CTP, via allosteric rather than competitive inhibition.</text>
</comment>
<feature type="binding site" evidence="11">
    <location>
        <begin position="188"/>
        <end position="193"/>
    </location>
    <ligand>
        <name>CTP</name>
        <dbReference type="ChEBI" id="CHEBI:37563"/>
        <note>allosteric inhibitor</note>
    </ligand>
</feature>
<dbReference type="GO" id="GO:0004359">
    <property type="term" value="F:glutaminase activity"/>
    <property type="evidence" value="ECO:0007669"/>
    <property type="project" value="RHEA"/>
</dbReference>
<dbReference type="AlphaFoldDB" id="A0A2S8STE2"/>
<feature type="binding site" evidence="11">
    <location>
        <position position="71"/>
    </location>
    <ligand>
        <name>ATP</name>
        <dbReference type="ChEBI" id="CHEBI:30616"/>
    </ligand>
</feature>
<dbReference type="EMBL" id="NIGF01000007">
    <property type="protein sequence ID" value="PQV64074.1"/>
    <property type="molecule type" value="Genomic_DNA"/>
</dbReference>
<evidence type="ECO:0000256" key="4">
    <source>
        <dbReference type="ARBA" id="ARBA00022723"/>
    </source>
</evidence>
<organism evidence="15 16">
    <name type="scientific">Abditibacterium utsteinense</name>
    <dbReference type="NCBI Taxonomy" id="1960156"/>
    <lineage>
        <taxon>Bacteria</taxon>
        <taxon>Pseudomonadati</taxon>
        <taxon>Abditibacteriota</taxon>
        <taxon>Abditibacteriia</taxon>
        <taxon>Abditibacteriales</taxon>
        <taxon>Abditibacteriaceae</taxon>
        <taxon>Abditibacterium</taxon>
    </lineage>
</organism>
<reference evidence="15 16" key="1">
    <citation type="journal article" date="2018" name="Syst. Appl. Microbiol.">
        <title>Abditibacterium utsteinense sp. nov., the first cultivated member of candidate phylum FBP, isolated from ice-free Antarctic soil samples.</title>
        <authorList>
            <person name="Tahon G."/>
            <person name="Tytgat B."/>
            <person name="Lebbe L."/>
            <person name="Carlier A."/>
            <person name="Willems A."/>
        </authorList>
    </citation>
    <scope>NUCLEOTIDE SEQUENCE [LARGE SCALE GENOMIC DNA]</scope>
    <source>
        <strain evidence="15 16">LMG 29911</strain>
    </source>
</reference>
<evidence type="ECO:0000256" key="12">
    <source>
        <dbReference type="SAM" id="MobiDB-lite"/>
    </source>
</evidence>
<protein>
    <recommendedName>
        <fullName evidence="11">CTP synthase</fullName>
        <ecNumber evidence="11">6.3.4.2</ecNumber>
    </recommendedName>
    <alternativeName>
        <fullName evidence="11">Cytidine 5'-triphosphate synthase</fullName>
    </alternativeName>
    <alternativeName>
        <fullName evidence="11">Cytidine triphosphate synthetase</fullName>
        <shortName evidence="11">CTP synthetase</shortName>
        <shortName evidence="11">CTPS</shortName>
    </alternativeName>
    <alternativeName>
        <fullName evidence="11">UTP--ammonia ligase</fullName>
    </alternativeName>
</protein>
<dbReference type="HAMAP" id="MF_01227">
    <property type="entry name" value="PyrG"/>
    <property type="match status" value="1"/>
</dbReference>
<name>A0A2S8STE2_9BACT</name>
<feature type="binding site" evidence="11">
    <location>
        <begin position="383"/>
        <end position="386"/>
    </location>
    <ligand>
        <name>L-glutamine</name>
        <dbReference type="ChEBI" id="CHEBI:58359"/>
    </ligand>
</feature>
<feature type="binding site" evidence="11">
    <location>
        <position position="242"/>
    </location>
    <ligand>
        <name>ATP</name>
        <dbReference type="ChEBI" id="CHEBI:30616"/>
    </ligand>
</feature>
<dbReference type="InterPro" id="IPR004468">
    <property type="entry name" value="CTP_synthase"/>
</dbReference>
<dbReference type="NCBIfam" id="NF003792">
    <property type="entry name" value="PRK05380.1"/>
    <property type="match status" value="1"/>
</dbReference>
<dbReference type="PROSITE" id="PS51273">
    <property type="entry name" value="GATASE_TYPE_1"/>
    <property type="match status" value="1"/>
</dbReference>
<dbReference type="GO" id="GO:0005829">
    <property type="term" value="C:cytosol"/>
    <property type="evidence" value="ECO:0007669"/>
    <property type="project" value="TreeGrafter"/>
</dbReference>
<keyword evidence="7 11" id="KW-0460">Magnesium</keyword>
<keyword evidence="16" id="KW-1185">Reference proteome</keyword>
<dbReference type="InParanoid" id="A0A2S8STE2"/>
<dbReference type="CDD" id="cd01746">
    <property type="entry name" value="GATase1_CTP_Synthase"/>
    <property type="match status" value="1"/>
</dbReference>
<dbReference type="NCBIfam" id="TIGR00337">
    <property type="entry name" value="PyrG"/>
    <property type="match status" value="1"/>
</dbReference>
<dbReference type="InterPro" id="IPR027417">
    <property type="entry name" value="P-loop_NTPase"/>
</dbReference>
<evidence type="ECO:0000256" key="1">
    <source>
        <dbReference type="ARBA" id="ARBA00005171"/>
    </source>
</evidence>
<comment type="caution">
    <text evidence="11">Lacks conserved residue(s) required for the propagation of feature annotation.</text>
</comment>
<gene>
    <name evidence="11" type="primary">pyrG</name>
    <name evidence="15" type="ORF">B1R32_10799</name>
</gene>
<feature type="binding site" evidence="11">
    <location>
        <begin position="148"/>
        <end position="150"/>
    </location>
    <ligand>
        <name>CTP</name>
        <dbReference type="ChEBI" id="CHEBI:37563"/>
        <note>allosteric inhibitor</note>
    </ligand>
</feature>
<keyword evidence="8 11" id="KW-0315">Glutamine amidotransferase</keyword>
<comment type="similarity">
    <text evidence="2 11">Belongs to the CTP synthase family.</text>
</comment>
<dbReference type="Pfam" id="PF06418">
    <property type="entry name" value="CTP_synth_N"/>
    <property type="match status" value="1"/>
</dbReference>
<feature type="binding site" evidence="11">
    <location>
        <position position="463"/>
    </location>
    <ligand>
        <name>L-glutamine</name>
        <dbReference type="ChEBI" id="CHEBI:58359"/>
    </ligand>
</feature>
<accession>A0A2S8STE2</accession>
<comment type="miscellaneous">
    <text evidence="11">CTPSs have evolved a hybrid strategy for distinguishing between UTP and CTP. The overlapping regions of the product feedback inhibitory and substrate sites recognize a common feature in both compounds, the triphosphate moiety. To differentiate isosteric substrate and product pyrimidine rings, an additional pocket far from the expected kinase/ligase catalytic site, specifically recognizes the cytosine and ribose portions of the product inhibitor.</text>
</comment>
<dbReference type="Gene3D" id="3.40.50.880">
    <property type="match status" value="1"/>
</dbReference>
<dbReference type="PANTHER" id="PTHR11550:SF0">
    <property type="entry name" value="CTP SYNTHASE-RELATED"/>
    <property type="match status" value="1"/>
</dbReference>
<dbReference type="UniPathway" id="UPA00159">
    <property type="reaction ID" value="UER00277"/>
</dbReference>
<feature type="binding site" evidence="11">
    <location>
        <position position="13"/>
    </location>
    <ligand>
        <name>CTP</name>
        <dbReference type="ChEBI" id="CHEBI:37563"/>
        <note>allosteric inhibitor</note>
    </ligand>
</feature>